<comment type="caution">
    <text evidence="1">The sequence shown here is derived from an EMBL/GenBank/DDBJ whole genome shotgun (WGS) entry which is preliminary data.</text>
</comment>
<gene>
    <name evidence="1" type="ORF">WJX81_002829</name>
</gene>
<dbReference type="Proteomes" id="UP001445335">
    <property type="component" value="Unassembled WGS sequence"/>
</dbReference>
<dbReference type="AlphaFoldDB" id="A0AAW1SJS5"/>
<protein>
    <submittedName>
        <fullName evidence="1">Uncharacterized protein</fullName>
    </submittedName>
</protein>
<accession>A0AAW1SJS5</accession>
<dbReference type="EMBL" id="JALJOU010000002">
    <property type="protein sequence ID" value="KAK9845804.1"/>
    <property type="molecule type" value="Genomic_DNA"/>
</dbReference>
<proteinExistence type="predicted"/>
<reference evidence="1 2" key="1">
    <citation type="journal article" date="2024" name="Nat. Commun.">
        <title>Phylogenomics reveals the evolutionary origins of lichenization in chlorophyte algae.</title>
        <authorList>
            <person name="Puginier C."/>
            <person name="Libourel C."/>
            <person name="Otte J."/>
            <person name="Skaloud P."/>
            <person name="Haon M."/>
            <person name="Grisel S."/>
            <person name="Petersen M."/>
            <person name="Berrin J.G."/>
            <person name="Delaux P.M."/>
            <person name="Dal Grande F."/>
            <person name="Keller J."/>
        </authorList>
    </citation>
    <scope>NUCLEOTIDE SEQUENCE [LARGE SCALE GENOMIC DNA]</scope>
    <source>
        <strain evidence="1 2">SAG 245.80</strain>
    </source>
</reference>
<evidence type="ECO:0000313" key="2">
    <source>
        <dbReference type="Proteomes" id="UP001445335"/>
    </source>
</evidence>
<organism evidence="1 2">
    <name type="scientific">Elliptochloris bilobata</name>
    <dbReference type="NCBI Taxonomy" id="381761"/>
    <lineage>
        <taxon>Eukaryota</taxon>
        <taxon>Viridiplantae</taxon>
        <taxon>Chlorophyta</taxon>
        <taxon>core chlorophytes</taxon>
        <taxon>Trebouxiophyceae</taxon>
        <taxon>Trebouxiophyceae incertae sedis</taxon>
        <taxon>Elliptochloris clade</taxon>
        <taxon>Elliptochloris</taxon>
    </lineage>
</organism>
<evidence type="ECO:0000313" key="1">
    <source>
        <dbReference type="EMBL" id="KAK9845804.1"/>
    </source>
</evidence>
<keyword evidence="2" id="KW-1185">Reference proteome</keyword>
<name>A0AAW1SJS5_9CHLO</name>
<sequence length="106" mass="11598">MAGSTIPAESLGDDLLDNVLVKLLKILRPRMEQMLTNEDFSLEEEALDQKAGESLGQMLQAREVPDTLGPAPPQNLACIAAESLPCDVSISHSSLDRLLPLLRYRL</sequence>